<evidence type="ECO:0000313" key="2">
    <source>
        <dbReference type="EMBL" id="QSX28706.1"/>
    </source>
</evidence>
<evidence type="ECO:0000313" key="3">
    <source>
        <dbReference type="Proteomes" id="UP000663281"/>
    </source>
</evidence>
<keyword evidence="3" id="KW-1185">Reference proteome</keyword>
<accession>A0A974XKJ4</accession>
<dbReference type="Gene3D" id="1.10.30.50">
    <property type="match status" value="1"/>
</dbReference>
<dbReference type="Proteomes" id="UP000663281">
    <property type="component" value="Chromosome"/>
</dbReference>
<sequence>MISPKCALCDEEITEENDTKEHLIPNAIGGRKKIKGFICESCNNTSGDDWESELAKQLNPLSLFFGISRERGEVPSQLFETAGGDKLKLNVDGSMDIEKPIYSESPMESGTGVQIQIRARSMPEAKRMLQGVKRKYPQLDLNELLENAKPQSSYCPDMLHFNFSFGGHEAGRSIVKSALALAVSSGIPAEDCTEATNYLKNDEAEACFGYFYEKDLITNRPEGIPLHCVSIKGCSKTKQVIGYVEYFGVQRVILCLSTTYEGPDISDTYAINPITGEELTLLVDLNLSNPEIREAYDYKKIPKGSVEAAFDEVLPTGMKASYEKEKDRVINEAVKYAFENCGAKEGEMLMSEHVNKLAGLMMEKLEPFILHQFTRSRKRK</sequence>
<dbReference type="Pfam" id="PF14279">
    <property type="entry name" value="HNH_5"/>
    <property type="match status" value="1"/>
</dbReference>
<evidence type="ECO:0000259" key="1">
    <source>
        <dbReference type="Pfam" id="PF14279"/>
    </source>
</evidence>
<feature type="domain" description="HNH endonuclease 5" evidence="1">
    <location>
        <begin position="6"/>
        <end position="58"/>
    </location>
</feature>
<dbReference type="InterPro" id="IPR029471">
    <property type="entry name" value="HNH_5"/>
</dbReference>
<dbReference type="EMBL" id="CP071504">
    <property type="protein sequence ID" value="QSX28706.1"/>
    <property type="molecule type" value="Genomic_DNA"/>
</dbReference>
<dbReference type="RefSeq" id="WP_207324080.1">
    <property type="nucleotide sequence ID" value="NZ_CP071504.1"/>
</dbReference>
<name>A0A974XKJ4_9GAMM</name>
<protein>
    <submittedName>
        <fullName evidence="2">HNH endonuclease</fullName>
    </submittedName>
</protein>
<organism evidence="2 3">
    <name type="scientific">Shewanella cyperi</name>
    <dbReference type="NCBI Taxonomy" id="2814292"/>
    <lineage>
        <taxon>Bacteria</taxon>
        <taxon>Pseudomonadati</taxon>
        <taxon>Pseudomonadota</taxon>
        <taxon>Gammaproteobacteria</taxon>
        <taxon>Alteromonadales</taxon>
        <taxon>Shewanellaceae</taxon>
        <taxon>Shewanella</taxon>
    </lineage>
</organism>
<keyword evidence="2" id="KW-0255">Endonuclease</keyword>
<dbReference type="GO" id="GO:0004519">
    <property type="term" value="F:endonuclease activity"/>
    <property type="evidence" value="ECO:0007669"/>
    <property type="project" value="UniProtKB-KW"/>
</dbReference>
<keyword evidence="2" id="KW-0378">Hydrolase</keyword>
<gene>
    <name evidence="2" type="ORF">JYB88_10450</name>
</gene>
<keyword evidence="2" id="KW-0540">Nuclease</keyword>
<reference evidence="2 3" key="1">
    <citation type="submission" date="2021-03" db="EMBL/GenBank/DDBJ databases">
        <title>Novel species identification of genus Shewanella.</title>
        <authorList>
            <person name="Liu G."/>
            <person name="Zhang Q."/>
        </authorList>
    </citation>
    <scope>NUCLEOTIDE SEQUENCE [LARGE SCALE GENOMIC DNA]</scope>
    <source>
        <strain evidence="2 3">FJAT-53726</strain>
    </source>
</reference>
<dbReference type="AlphaFoldDB" id="A0A974XKJ4"/>
<dbReference type="KEGG" id="scyp:JYB88_10450"/>
<proteinExistence type="predicted"/>